<dbReference type="RefSeq" id="XP_005770577.1">
    <property type="nucleotide sequence ID" value="XM_005770520.1"/>
</dbReference>
<accession>A0A0D3J3R3</accession>
<evidence type="ECO:0000256" key="1">
    <source>
        <dbReference type="SAM" id="MobiDB-lite"/>
    </source>
</evidence>
<dbReference type="PaxDb" id="2903-EOD18148"/>
<keyword evidence="3" id="KW-1185">Reference proteome</keyword>
<dbReference type="Proteomes" id="UP000013827">
    <property type="component" value="Unassembled WGS sequence"/>
</dbReference>
<name>A0A0D3J3R3_EMIH1</name>
<feature type="compositionally biased region" description="Pro residues" evidence="1">
    <location>
        <begin position="46"/>
        <end position="70"/>
    </location>
</feature>
<feature type="compositionally biased region" description="Low complexity" evidence="1">
    <location>
        <begin position="71"/>
        <end position="82"/>
    </location>
</feature>
<dbReference type="GeneID" id="19046149"/>
<dbReference type="KEGG" id="ehx:EMIHUDRAFT_196248"/>
<evidence type="ECO:0000313" key="3">
    <source>
        <dbReference type="Proteomes" id="UP000013827"/>
    </source>
</evidence>
<proteinExistence type="predicted"/>
<organism evidence="2 3">
    <name type="scientific">Emiliania huxleyi (strain CCMP1516)</name>
    <dbReference type="NCBI Taxonomy" id="280463"/>
    <lineage>
        <taxon>Eukaryota</taxon>
        <taxon>Haptista</taxon>
        <taxon>Haptophyta</taxon>
        <taxon>Prymnesiophyceae</taxon>
        <taxon>Isochrysidales</taxon>
        <taxon>Noelaerhabdaceae</taxon>
        <taxon>Emiliania</taxon>
    </lineage>
</organism>
<reference evidence="3" key="1">
    <citation type="journal article" date="2013" name="Nature">
        <title>Pan genome of the phytoplankton Emiliania underpins its global distribution.</title>
        <authorList>
            <person name="Read B.A."/>
            <person name="Kegel J."/>
            <person name="Klute M.J."/>
            <person name="Kuo A."/>
            <person name="Lefebvre S.C."/>
            <person name="Maumus F."/>
            <person name="Mayer C."/>
            <person name="Miller J."/>
            <person name="Monier A."/>
            <person name="Salamov A."/>
            <person name="Young J."/>
            <person name="Aguilar M."/>
            <person name="Claverie J.M."/>
            <person name="Frickenhaus S."/>
            <person name="Gonzalez K."/>
            <person name="Herman E.K."/>
            <person name="Lin Y.C."/>
            <person name="Napier J."/>
            <person name="Ogata H."/>
            <person name="Sarno A.F."/>
            <person name="Shmutz J."/>
            <person name="Schroeder D."/>
            <person name="de Vargas C."/>
            <person name="Verret F."/>
            <person name="von Dassow P."/>
            <person name="Valentin K."/>
            <person name="Van de Peer Y."/>
            <person name="Wheeler G."/>
            <person name="Dacks J.B."/>
            <person name="Delwiche C.F."/>
            <person name="Dyhrman S.T."/>
            <person name="Glockner G."/>
            <person name="John U."/>
            <person name="Richards T."/>
            <person name="Worden A.Z."/>
            <person name="Zhang X."/>
            <person name="Grigoriev I.V."/>
            <person name="Allen A.E."/>
            <person name="Bidle K."/>
            <person name="Borodovsky M."/>
            <person name="Bowler C."/>
            <person name="Brownlee C."/>
            <person name="Cock J.M."/>
            <person name="Elias M."/>
            <person name="Gladyshev V.N."/>
            <person name="Groth M."/>
            <person name="Guda C."/>
            <person name="Hadaegh A."/>
            <person name="Iglesias-Rodriguez M.D."/>
            <person name="Jenkins J."/>
            <person name="Jones B.M."/>
            <person name="Lawson T."/>
            <person name="Leese F."/>
            <person name="Lindquist E."/>
            <person name="Lobanov A."/>
            <person name="Lomsadze A."/>
            <person name="Malik S.B."/>
            <person name="Marsh M.E."/>
            <person name="Mackinder L."/>
            <person name="Mock T."/>
            <person name="Mueller-Roeber B."/>
            <person name="Pagarete A."/>
            <person name="Parker M."/>
            <person name="Probert I."/>
            <person name="Quesneville H."/>
            <person name="Raines C."/>
            <person name="Rensing S.A."/>
            <person name="Riano-Pachon D.M."/>
            <person name="Richier S."/>
            <person name="Rokitta S."/>
            <person name="Shiraiwa Y."/>
            <person name="Soanes D.M."/>
            <person name="van der Giezen M."/>
            <person name="Wahlund T.M."/>
            <person name="Williams B."/>
            <person name="Wilson W."/>
            <person name="Wolfe G."/>
            <person name="Wurch L.L."/>
        </authorList>
    </citation>
    <scope>NUCLEOTIDE SEQUENCE</scope>
</reference>
<sequence length="125" mass="12561">MASLQLVSGPDPRWKEQTVSHVALAEWGGKAAAKASQAVHANGTPSSPPVHAPPPARAAPPTAASPPPARRIPATSASAGAATPPPPAVPPSANTPDWLHEASTIQQNNISTMAAAAELIRVLGI</sequence>
<feature type="region of interest" description="Disordered" evidence="1">
    <location>
        <begin position="30"/>
        <end position="97"/>
    </location>
</feature>
<reference evidence="2" key="2">
    <citation type="submission" date="2024-10" db="UniProtKB">
        <authorList>
            <consortium name="EnsemblProtists"/>
        </authorList>
    </citation>
    <scope>IDENTIFICATION</scope>
</reference>
<evidence type="ECO:0000313" key="2">
    <source>
        <dbReference type="EnsemblProtists" id="EOD18148"/>
    </source>
</evidence>
<protein>
    <submittedName>
        <fullName evidence="2">Uncharacterized protein</fullName>
    </submittedName>
</protein>
<dbReference type="HOGENOM" id="CLU_1996883_0_0_1"/>
<dbReference type="AlphaFoldDB" id="A0A0D3J3R3"/>
<dbReference type="EnsemblProtists" id="EOD18148">
    <property type="protein sequence ID" value="EOD18148"/>
    <property type="gene ID" value="EMIHUDRAFT_196248"/>
</dbReference>